<sequence length="101" mass="11401">MRRLCIPPQDSSHTYNSSDIAAQLLGNSACLHLFAVAICTNVPPKRTDKEDKEKIKKHAREITPFLRERSTGKEIDRIPPRSTEQPRGLLNQAVHRLSDAD</sequence>
<feature type="region of interest" description="Disordered" evidence="1">
    <location>
        <begin position="45"/>
        <end position="101"/>
    </location>
</feature>
<name>A0A151IBT8_9HYME</name>
<dbReference type="Proteomes" id="UP000078542">
    <property type="component" value="Unassembled WGS sequence"/>
</dbReference>
<reference evidence="2 3" key="1">
    <citation type="submission" date="2016-03" db="EMBL/GenBank/DDBJ databases">
        <title>Cyphomyrmex costatus WGS genome.</title>
        <authorList>
            <person name="Nygaard S."/>
            <person name="Hu H."/>
            <person name="Boomsma J."/>
            <person name="Zhang G."/>
        </authorList>
    </citation>
    <scope>NUCLEOTIDE SEQUENCE [LARGE SCALE GENOMIC DNA]</scope>
    <source>
        <strain evidence="2">MS0001</strain>
        <tissue evidence="2">Whole body</tissue>
    </source>
</reference>
<proteinExistence type="predicted"/>
<protein>
    <submittedName>
        <fullName evidence="2">Uncharacterized protein</fullName>
    </submittedName>
</protein>
<dbReference type="AlphaFoldDB" id="A0A151IBT8"/>
<evidence type="ECO:0000313" key="2">
    <source>
        <dbReference type="EMBL" id="KYM97187.1"/>
    </source>
</evidence>
<accession>A0A151IBT8</accession>
<dbReference type="EMBL" id="KQ978078">
    <property type="protein sequence ID" value="KYM97187.1"/>
    <property type="molecule type" value="Genomic_DNA"/>
</dbReference>
<evidence type="ECO:0000256" key="1">
    <source>
        <dbReference type="SAM" id="MobiDB-lite"/>
    </source>
</evidence>
<organism evidence="2 3">
    <name type="scientific">Cyphomyrmex costatus</name>
    <dbReference type="NCBI Taxonomy" id="456900"/>
    <lineage>
        <taxon>Eukaryota</taxon>
        <taxon>Metazoa</taxon>
        <taxon>Ecdysozoa</taxon>
        <taxon>Arthropoda</taxon>
        <taxon>Hexapoda</taxon>
        <taxon>Insecta</taxon>
        <taxon>Pterygota</taxon>
        <taxon>Neoptera</taxon>
        <taxon>Endopterygota</taxon>
        <taxon>Hymenoptera</taxon>
        <taxon>Apocrita</taxon>
        <taxon>Aculeata</taxon>
        <taxon>Formicoidea</taxon>
        <taxon>Formicidae</taxon>
        <taxon>Myrmicinae</taxon>
        <taxon>Cyphomyrmex</taxon>
    </lineage>
</organism>
<keyword evidence="3" id="KW-1185">Reference proteome</keyword>
<feature type="compositionally biased region" description="Basic and acidic residues" evidence="1">
    <location>
        <begin position="45"/>
        <end position="54"/>
    </location>
</feature>
<gene>
    <name evidence="2" type="ORF">ALC62_12133</name>
</gene>
<feature type="compositionally biased region" description="Basic and acidic residues" evidence="1">
    <location>
        <begin position="66"/>
        <end position="79"/>
    </location>
</feature>
<evidence type="ECO:0000313" key="3">
    <source>
        <dbReference type="Proteomes" id="UP000078542"/>
    </source>
</evidence>